<dbReference type="InterPro" id="IPR005202">
    <property type="entry name" value="TF_GRAS"/>
</dbReference>
<evidence type="ECO:0000313" key="5">
    <source>
        <dbReference type="EMBL" id="PSR86720.1"/>
    </source>
</evidence>
<protein>
    <submittedName>
        <fullName evidence="5">Scarecrow-like protein</fullName>
    </submittedName>
</protein>
<proteinExistence type="inferred from homology"/>
<keyword evidence="6" id="KW-1185">Reference proteome</keyword>
<dbReference type="InParanoid" id="A0A2R6P7U5"/>
<gene>
    <name evidence="5" type="ORF">CEY00_Acc32344</name>
</gene>
<dbReference type="Pfam" id="PF03514">
    <property type="entry name" value="GRAS"/>
    <property type="match status" value="1"/>
</dbReference>
<evidence type="ECO:0000256" key="3">
    <source>
        <dbReference type="PROSITE-ProRule" id="PRU01191"/>
    </source>
</evidence>
<feature type="compositionally biased region" description="Basic and acidic residues" evidence="4">
    <location>
        <begin position="190"/>
        <end position="200"/>
    </location>
</feature>
<dbReference type="PROSITE" id="PS50985">
    <property type="entry name" value="GRAS"/>
    <property type="match status" value="1"/>
</dbReference>
<feature type="short sequence motif" description="LXXLL motif" evidence="3">
    <location>
        <begin position="489"/>
        <end position="493"/>
    </location>
</feature>
<accession>A0A2R6P7U5</accession>
<dbReference type="Gramene" id="PSR86720">
    <property type="protein sequence ID" value="PSR86720"/>
    <property type="gene ID" value="CEY00_Acc32344"/>
</dbReference>
<evidence type="ECO:0000256" key="2">
    <source>
        <dbReference type="ARBA" id="ARBA00023163"/>
    </source>
</evidence>
<dbReference type="PANTHER" id="PTHR31636">
    <property type="entry name" value="OSJNBA0084A10.13 PROTEIN-RELATED"/>
    <property type="match status" value="1"/>
</dbReference>
<feature type="region of interest" description="VHIID" evidence="3">
    <location>
        <begin position="359"/>
        <end position="424"/>
    </location>
</feature>
<evidence type="ECO:0000256" key="1">
    <source>
        <dbReference type="ARBA" id="ARBA00023015"/>
    </source>
</evidence>
<dbReference type="OMA" id="HQANEMI"/>
<comment type="caution">
    <text evidence="3">Lacks conserved residue(s) required for the propagation of feature annotation.</text>
</comment>
<feature type="region of interest" description="SAW" evidence="3">
    <location>
        <begin position="578"/>
        <end position="653"/>
    </location>
</feature>
<evidence type="ECO:0000256" key="4">
    <source>
        <dbReference type="SAM" id="MobiDB-lite"/>
    </source>
</evidence>
<organism evidence="5 6">
    <name type="scientific">Actinidia chinensis var. chinensis</name>
    <name type="common">Chinese soft-hair kiwi</name>
    <dbReference type="NCBI Taxonomy" id="1590841"/>
    <lineage>
        <taxon>Eukaryota</taxon>
        <taxon>Viridiplantae</taxon>
        <taxon>Streptophyta</taxon>
        <taxon>Embryophyta</taxon>
        <taxon>Tracheophyta</taxon>
        <taxon>Spermatophyta</taxon>
        <taxon>Magnoliopsida</taxon>
        <taxon>eudicotyledons</taxon>
        <taxon>Gunneridae</taxon>
        <taxon>Pentapetalae</taxon>
        <taxon>asterids</taxon>
        <taxon>Ericales</taxon>
        <taxon>Actinidiaceae</taxon>
        <taxon>Actinidia</taxon>
    </lineage>
</organism>
<comment type="similarity">
    <text evidence="3">Belongs to the GRAS family.</text>
</comment>
<keyword evidence="1" id="KW-0805">Transcription regulation</keyword>
<reference evidence="6" key="2">
    <citation type="journal article" date="2018" name="BMC Genomics">
        <title>A manually annotated Actinidia chinensis var. chinensis (kiwifruit) genome highlights the challenges associated with draft genomes and gene prediction in plants.</title>
        <authorList>
            <person name="Pilkington S.M."/>
            <person name="Crowhurst R."/>
            <person name="Hilario E."/>
            <person name="Nardozza S."/>
            <person name="Fraser L."/>
            <person name="Peng Y."/>
            <person name="Gunaseelan K."/>
            <person name="Simpson R."/>
            <person name="Tahir J."/>
            <person name="Deroles S.C."/>
            <person name="Templeton K."/>
            <person name="Luo Z."/>
            <person name="Davy M."/>
            <person name="Cheng C."/>
            <person name="McNeilage M."/>
            <person name="Scaglione D."/>
            <person name="Liu Y."/>
            <person name="Zhang Q."/>
            <person name="Datson P."/>
            <person name="De Silva N."/>
            <person name="Gardiner S.E."/>
            <person name="Bassett H."/>
            <person name="Chagne D."/>
            <person name="McCallum J."/>
            <person name="Dzierzon H."/>
            <person name="Deng C."/>
            <person name="Wang Y.Y."/>
            <person name="Barron L."/>
            <person name="Manako K."/>
            <person name="Bowen J."/>
            <person name="Foster T.M."/>
            <person name="Erridge Z.A."/>
            <person name="Tiffin H."/>
            <person name="Waite C.N."/>
            <person name="Davies K.M."/>
            <person name="Grierson E.P."/>
            <person name="Laing W.A."/>
            <person name="Kirk R."/>
            <person name="Chen X."/>
            <person name="Wood M."/>
            <person name="Montefiori M."/>
            <person name="Brummell D.A."/>
            <person name="Schwinn K.E."/>
            <person name="Catanach A."/>
            <person name="Fullerton C."/>
            <person name="Li D."/>
            <person name="Meiyalaghan S."/>
            <person name="Nieuwenhuizen N."/>
            <person name="Read N."/>
            <person name="Prakash R."/>
            <person name="Hunter D."/>
            <person name="Zhang H."/>
            <person name="McKenzie M."/>
            <person name="Knabel M."/>
            <person name="Harris A."/>
            <person name="Allan A.C."/>
            <person name="Gleave A."/>
            <person name="Chen A."/>
            <person name="Janssen B.J."/>
            <person name="Plunkett B."/>
            <person name="Ampomah-Dwamena C."/>
            <person name="Voogd C."/>
            <person name="Leif D."/>
            <person name="Lafferty D."/>
            <person name="Souleyre E.J.F."/>
            <person name="Varkonyi-Gasic E."/>
            <person name="Gambi F."/>
            <person name="Hanley J."/>
            <person name="Yao J.L."/>
            <person name="Cheung J."/>
            <person name="David K.M."/>
            <person name="Warren B."/>
            <person name="Marsh K."/>
            <person name="Snowden K.C."/>
            <person name="Lin-Wang K."/>
            <person name="Brian L."/>
            <person name="Martinez-Sanchez M."/>
            <person name="Wang M."/>
            <person name="Ileperuma N."/>
            <person name="Macnee N."/>
            <person name="Campin R."/>
            <person name="McAtee P."/>
            <person name="Drummond R.S.M."/>
            <person name="Espley R.V."/>
            <person name="Ireland H.S."/>
            <person name="Wu R."/>
            <person name="Atkinson R.G."/>
            <person name="Karunairetnam S."/>
            <person name="Bulley S."/>
            <person name="Chunkath S."/>
            <person name="Hanley Z."/>
            <person name="Storey R."/>
            <person name="Thrimawithana A.H."/>
            <person name="Thomson S."/>
            <person name="David C."/>
            <person name="Testolin R."/>
            <person name="Huang H."/>
            <person name="Hellens R.P."/>
            <person name="Schaffer R.J."/>
        </authorList>
    </citation>
    <scope>NUCLEOTIDE SEQUENCE [LARGE SCALE GENOMIC DNA]</scope>
    <source>
        <strain evidence="6">cv. Red5</strain>
    </source>
</reference>
<feature type="region of interest" description="Disordered" evidence="4">
    <location>
        <begin position="1"/>
        <end position="23"/>
    </location>
</feature>
<name>A0A2R6P7U5_ACTCC</name>
<feature type="compositionally biased region" description="Polar residues" evidence="4">
    <location>
        <begin position="1"/>
        <end position="11"/>
    </location>
</feature>
<feature type="region of interest" description="Leucine repeat I (LRI)" evidence="3">
    <location>
        <begin position="280"/>
        <end position="340"/>
    </location>
</feature>
<feature type="region of interest" description="Disordered" evidence="4">
    <location>
        <begin position="190"/>
        <end position="217"/>
    </location>
</feature>
<evidence type="ECO:0000313" key="6">
    <source>
        <dbReference type="Proteomes" id="UP000241394"/>
    </source>
</evidence>
<reference evidence="5 6" key="1">
    <citation type="submission" date="2017-07" db="EMBL/GenBank/DDBJ databases">
        <title>An improved, manually edited Actinidia chinensis var. chinensis (kiwifruit) genome highlights the challenges associated with draft genomes and gene prediction in plants.</title>
        <authorList>
            <person name="Pilkington S."/>
            <person name="Crowhurst R."/>
            <person name="Hilario E."/>
            <person name="Nardozza S."/>
            <person name="Fraser L."/>
            <person name="Peng Y."/>
            <person name="Gunaseelan K."/>
            <person name="Simpson R."/>
            <person name="Tahir J."/>
            <person name="Deroles S."/>
            <person name="Templeton K."/>
            <person name="Luo Z."/>
            <person name="Davy M."/>
            <person name="Cheng C."/>
            <person name="Mcneilage M."/>
            <person name="Scaglione D."/>
            <person name="Liu Y."/>
            <person name="Zhang Q."/>
            <person name="Datson P."/>
            <person name="De Silva N."/>
            <person name="Gardiner S."/>
            <person name="Bassett H."/>
            <person name="Chagne D."/>
            <person name="Mccallum J."/>
            <person name="Dzierzon H."/>
            <person name="Deng C."/>
            <person name="Wang Y.-Y."/>
            <person name="Barron N."/>
            <person name="Manako K."/>
            <person name="Bowen J."/>
            <person name="Foster T."/>
            <person name="Erridge Z."/>
            <person name="Tiffin H."/>
            <person name="Waite C."/>
            <person name="Davies K."/>
            <person name="Grierson E."/>
            <person name="Laing W."/>
            <person name="Kirk R."/>
            <person name="Chen X."/>
            <person name="Wood M."/>
            <person name="Montefiori M."/>
            <person name="Brummell D."/>
            <person name="Schwinn K."/>
            <person name="Catanach A."/>
            <person name="Fullerton C."/>
            <person name="Li D."/>
            <person name="Meiyalaghan S."/>
            <person name="Nieuwenhuizen N."/>
            <person name="Read N."/>
            <person name="Prakash R."/>
            <person name="Hunter D."/>
            <person name="Zhang H."/>
            <person name="Mckenzie M."/>
            <person name="Knabel M."/>
            <person name="Harris A."/>
            <person name="Allan A."/>
            <person name="Chen A."/>
            <person name="Janssen B."/>
            <person name="Plunkett B."/>
            <person name="Dwamena C."/>
            <person name="Voogd C."/>
            <person name="Leif D."/>
            <person name="Lafferty D."/>
            <person name="Souleyre E."/>
            <person name="Varkonyi-Gasic E."/>
            <person name="Gambi F."/>
            <person name="Hanley J."/>
            <person name="Yao J.-L."/>
            <person name="Cheung J."/>
            <person name="David K."/>
            <person name="Warren B."/>
            <person name="Marsh K."/>
            <person name="Snowden K."/>
            <person name="Lin-Wang K."/>
            <person name="Brian L."/>
            <person name="Martinez-Sanchez M."/>
            <person name="Wang M."/>
            <person name="Ileperuma N."/>
            <person name="Macnee N."/>
            <person name="Campin R."/>
            <person name="Mcatee P."/>
            <person name="Drummond R."/>
            <person name="Espley R."/>
            <person name="Ireland H."/>
            <person name="Wu R."/>
            <person name="Atkinson R."/>
            <person name="Karunairetnam S."/>
            <person name="Bulley S."/>
            <person name="Chunkath S."/>
            <person name="Hanley Z."/>
            <person name="Storey R."/>
            <person name="Thrimawithana A."/>
            <person name="Thomson S."/>
            <person name="David C."/>
            <person name="Testolin R."/>
        </authorList>
    </citation>
    <scope>NUCLEOTIDE SEQUENCE [LARGE SCALE GENOMIC DNA]</scope>
    <source>
        <strain evidence="6">cv. Red5</strain>
        <tissue evidence="5">Young leaf</tissue>
    </source>
</reference>
<feature type="region of interest" description="Leucine repeat II (LRII)" evidence="3">
    <location>
        <begin position="440"/>
        <end position="472"/>
    </location>
</feature>
<dbReference type="OrthoDB" id="47276at2759"/>
<dbReference type="EMBL" id="NKQK01000028">
    <property type="protein sequence ID" value="PSR86720.1"/>
    <property type="molecule type" value="Genomic_DNA"/>
</dbReference>
<sequence length="655" mass="74552">MDSPFSTNVNDDSMERESAEDNDNAVLKYINQVLMEDDSEDKSYMIQESTLQAAEKSFYEILYQKYPSSPYQHLLHEDTSSSSDDSVTHCYKSVESSFTADGPLETLVNVPLENQSGWEFNGGIEEINSMLLRGDSGYLYFEGNGLTLENQSGWEFNGGIEEINSMLLSGDSGDLYFEGNRLTPAEVKETDLKKDERGLEKSSLTGRKNLHREESDLEEGRSNKYLAVYHNESVLHEVFDKVLSLNDESVLNCPQQHGRCKGSIGELTYSKKGSRKREAVDMRSLLTQCMQSVGDNDHRNAAKLLKQIRLLSSPSGDGTQRLAHYFANSLEARLVGAGSPEYSAFSTRTLSDADILRAYKLYLSSVPFMENSHISVAQIIMDLTEEASSIHVIHFGIIHGLQWIPLIQRLSTRPGGPPKLRITGIDLPQSGFRPGARAKETGLRLANYCERFHVPFEYNGIEQKWETISVEDLKIEKGEIVVVNCLYQLMYLLDDTVMENSPRDVFLNLIRRINPALFIHKIANAAFNSPFFISRFREALFFYSSLFDMFEANVPSESWDRLVFEREIWGNEILNVVACEGFARVIRPETYKQWQIRTLRAGFRQLPLSQKIIKKIKAKVKSCYHKDFFVDEAGDWMLEGWKGRVIFALSCWKPT</sequence>
<dbReference type="STRING" id="1590841.A0A2R6P7U5"/>
<keyword evidence="2" id="KW-0804">Transcription</keyword>
<dbReference type="AlphaFoldDB" id="A0A2R6P7U5"/>
<comment type="caution">
    <text evidence="5">The sequence shown here is derived from an EMBL/GenBank/DDBJ whole genome shotgun (WGS) entry which is preliminary data.</text>
</comment>
<dbReference type="Proteomes" id="UP000241394">
    <property type="component" value="Chromosome LG28"/>
</dbReference>